<evidence type="ECO:0000256" key="2">
    <source>
        <dbReference type="ARBA" id="ARBA00022730"/>
    </source>
</evidence>
<dbReference type="GO" id="GO:0006412">
    <property type="term" value="P:translation"/>
    <property type="evidence" value="ECO:0007669"/>
    <property type="project" value="InterPro"/>
</dbReference>
<comment type="similarity">
    <text evidence="1 7 8">Belongs to the bacterial ribosomal protein bL20 family.</text>
</comment>
<evidence type="ECO:0000256" key="8">
    <source>
        <dbReference type="RuleBase" id="RU000560"/>
    </source>
</evidence>
<keyword evidence="3 7" id="KW-0694">RNA-binding</keyword>
<dbReference type="Pfam" id="PF00453">
    <property type="entry name" value="Ribosomal_L20"/>
    <property type="match status" value="1"/>
</dbReference>
<dbReference type="InterPro" id="IPR005813">
    <property type="entry name" value="Ribosomal_bL20"/>
</dbReference>
<evidence type="ECO:0000256" key="7">
    <source>
        <dbReference type="HAMAP-Rule" id="MF_00382"/>
    </source>
</evidence>
<dbReference type="PRINTS" id="PR00062">
    <property type="entry name" value="RIBOSOMALL20"/>
</dbReference>
<dbReference type="GO" id="GO:1990904">
    <property type="term" value="C:ribonucleoprotein complex"/>
    <property type="evidence" value="ECO:0007669"/>
    <property type="project" value="UniProtKB-KW"/>
</dbReference>
<gene>
    <name evidence="7 9" type="primary">rplT</name>
    <name evidence="9" type="ORF">IAA81_09440</name>
</gene>
<dbReference type="GO" id="GO:0003735">
    <property type="term" value="F:structural constituent of ribosome"/>
    <property type="evidence" value="ECO:0007669"/>
    <property type="project" value="InterPro"/>
</dbReference>
<comment type="function">
    <text evidence="7 8">Binds directly to 23S ribosomal RNA and is necessary for the in vitro assembly process of the 50S ribosomal subunit. It is not involved in the protein synthesizing functions of that subunit.</text>
</comment>
<dbReference type="NCBIfam" id="TIGR01032">
    <property type="entry name" value="rplT_bact"/>
    <property type="match status" value="1"/>
</dbReference>
<evidence type="ECO:0000256" key="5">
    <source>
        <dbReference type="ARBA" id="ARBA00023274"/>
    </source>
</evidence>
<reference evidence="9" key="1">
    <citation type="submission" date="2020-10" db="EMBL/GenBank/DDBJ databases">
        <authorList>
            <person name="Gilroy R."/>
        </authorList>
    </citation>
    <scope>NUCLEOTIDE SEQUENCE</scope>
    <source>
        <strain evidence="9">10532</strain>
    </source>
</reference>
<dbReference type="HAMAP" id="MF_00382">
    <property type="entry name" value="Ribosomal_bL20"/>
    <property type="match status" value="1"/>
</dbReference>
<dbReference type="PROSITE" id="PS00937">
    <property type="entry name" value="RIBOSOMAL_L20"/>
    <property type="match status" value="1"/>
</dbReference>
<evidence type="ECO:0000313" key="10">
    <source>
        <dbReference type="Proteomes" id="UP000823638"/>
    </source>
</evidence>
<dbReference type="Gene3D" id="6.10.160.10">
    <property type="match status" value="1"/>
</dbReference>
<dbReference type="Gene3D" id="1.10.1900.20">
    <property type="entry name" value="Ribosomal protein L20"/>
    <property type="match status" value="1"/>
</dbReference>
<proteinExistence type="inferred from homology"/>
<evidence type="ECO:0000256" key="3">
    <source>
        <dbReference type="ARBA" id="ARBA00022884"/>
    </source>
</evidence>
<organism evidence="9 10">
    <name type="scientific">Candidatus Gallitreponema excrementavium</name>
    <dbReference type="NCBI Taxonomy" id="2840840"/>
    <lineage>
        <taxon>Bacteria</taxon>
        <taxon>Pseudomonadati</taxon>
        <taxon>Spirochaetota</taxon>
        <taxon>Spirochaetia</taxon>
        <taxon>Spirochaetales</taxon>
        <taxon>Candidatus Gallitreponema</taxon>
    </lineage>
</organism>
<accession>A0A9D9HR55</accession>
<evidence type="ECO:0000313" key="9">
    <source>
        <dbReference type="EMBL" id="MBO8458430.1"/>
    </source>
</evidence>
<keyword evidence="2 7" id="KW-0699">rRNA-binding</keyword>
<evidence type="ECO:0000256" key="6">
    <source>
        <dbReference type="ARBA" id="ARBA00035172"/>
    </source>
</evidence>
<dbReference type="GO" id="GO:0000027">
    <property type="term" value="P:ribosomal large subunit assembly"/>
    <property type="evidence" value="ECO:0007669"/>
    <property type="project" value="UniProtKB-UniRule"/>
</dbReference>
<dbReference type="PANTHER" id="PTHR10986">
    <property type="entry name" value="39S RIBOSOMAL PROTEIN L20"/>
    <property type="match status" value="1"/>
</dbReference>
<dbReference type="CDD" id="cd07026">
    <property type="entry name" value="Ribosomal_L20"/>
    <property type="match status" value="1"/>
</dbReference>
<dbReference type="EMBL" id="JADIMM010000109">
    <property type="protein sequence ID" value="MBO8458430.1"/>
    <property type="molecule type" value="Genomic_DNA"/>
</dbReference>
<keyword evidence="4 7" id="KW-0689">Ribosomal protein</keyword>
<dbReference type="AlphaFoldDB" id="A0A9D9HR55"/>
<dbReference type="FunFam" id="1.10.1900.20:FF:000001">
    <property type="entry name" value="50S ribosomal protein L20"/>
    <property type="match status" value="1"/>
</dbReference>
<comment type="caution">
    <text evidence="9">The sequence shown here is derived from an EMBL/GenBank/DDBJ whole genome shotgun (WGS) entry which is preliminary data.</text>
</comment>
<dbReference type="GO" id="GO:0005840">
    <property type="term" value="C:ribosome"/>
    <property type="evidence" value="ECO:0007669"/>
    <property type="project" value="UniProtKB-KW"/>
</dbReference>
<dbReference type="SUPFAM" id="SSF74731">
    <property type="entry name" value="Ribosomal protein L20"/>
    <property type="match status" value="1"/>
</dbReference>
<sequence>MSRAIDGQKRKEHRKKILKLAKGFRGRRGTNYKAAKDAVVKSLRHSYVGRRDKKGDMRSIWITRINAAVREEGMSYSRFIDGLSKAGILINRKALSNMAIEDPAAFKAVVASAKKALEA</sequence>
<protein>
    <recommendedName>
        <fullName evidence="6 7">Large ribosomal subunit protein bL20</fullName>
    </recommendedName>
</protein>
<dbReference type="InterPro" id="IPR049946">
    <property type="entry name" value="RIBOSOMAL_L20_CS"/>
</dbReference>
<reference evidence="9" key="2">
    <citation type="journal article" date="2021" name="PeerJ">
        <title>Extensive microbial diversity within the chicken gut microbiome revealed by metagenomics and culture.</title>
        <authorList>
            <person name="Gilroy R."/>
            <person name="Ravi A."/>
            <person name="Getino M."/>
            <person name="Pursley I."/>
            <person name="Horton D.L."/>
            <person name="Alikhan N.F."/>
            <person name="Baker D."/>
            <person name="Gharbi K."/>
            <person name="Hall N."/>
            <person name="Watson M."/>
            <person name="Adriaenssens E.M."/>
            <person name="Foster-Nyarko E."/>
            <person name="Jarju S."/>
            <person name="Secka A."/>
            <person name="Antonio M."/>
            <person name="Oren A."/>
            <person name="Chaudhuri R.R."/>
            <person name="La Ragione R."/>
            <person name="Hildebrand F."/>
            <person name="Pallen M.J."/>
        </authorList>
    </citation>
    <scope>NUCLEOTIDE SEQUENCE</scope>
    <source>
        <strain evidence="9">10532</strain>
    </source>
</reference>
<keyword evidence="5 7" id="KW-0687">Ribonucleoprotein</keyword>
<evidence type="ECO:0000256" key="4">
    <source>
        <dbReference type="ARBA" id="ARBA00022980"/>
    </source>
</evidence>
<dbReference type="InterPro" id="IPR035566">
    <property type="entry name" value="Ribosomal_protein_bL20_C"/>
</dbReference>
<dbReference type="Proteomes" id="UP000823638">
    <property type="component" value="Unassembled WGS sequence"/>
</dbReference>
<dbReference type="GO" id="GO:0019843">
    <property type="term" value="F:rRNA binding"/>
    <property type="evidence" value="ECO:0007669"/>
    <property type="project" value="UniProtKB-UniRule"/>
</dbReference>
<evidence type="ECO:0000256" key="1">
    <source>
        <dbReference type="ARBA" id="ARBA00007698"/>
    </source>
</evidence>
<name>A0A9D9HR55_9SPIR</name>